<dbReference type="Proteomes" id="UP000220669">
    <property type="component" value="Unassembled WGS sequence"/>
</dbReference>
<organism evidence="2 3">
    <name type="scientific">Enterococcus durans</name>
    <dbReference type="NCBI Taxonomy" id="53345"/>
    <lineage>
        <taxon>Bacteria</taxon>
        <taxon>Bacillati</taxon>
        <taxon>Bacillota</taxon>
        <taxon>Bacilli</taxon>
        <taxon>Lactobacillales</taxon>
        <taxon>Enterococcaceae</taxon>
        <taxon>Enterococcus</taxon>
    </lineage>
</organism>
<evidence type="ECO:0000313" key="3">
    <source>
        <dbReference type="Proteomes" id="UP000220669"/>
    </source>
</evidence>
<keyword evidence="1" id="KW-1133">Transmembrane helix</keyword>
<dbReference type="AlphaFoldDB" id="A0AB36S816"/>
<evidence type="ECO:0000256" key="1">
    <source>
        <dbReference type="SAM" id="Phobius"/>
    </source>
</evidence>
<evidence type="ECO:0000313" key="2">
    <source>
        <dbReference type="EMBL" id="PEH45096.1"/>
    </source>
</evidence>
<reference evidence="2 3" key="1">
    <citation type="submission" date="2017-09" db="EMBL/GenBank/DDBJ databases">
        <title>FDA dAtabase for Regulatory Grade micrObial Sequences (FDA-ARGOS): Supporting development and validation of Infectious Disease Dx tests.</title>
        <authorList>
            <person name="Minogue T."/>
            <person name="Wolcott M."/>
            <person name="Wasieloski L."/>
            <person name="Aguilar W."/>
            <person name="Moore D."/>
            <person name="Tallon L.J."/>
            <person name="Sadzewicz L."/>
            <person name="Ott S."/>
            <person name="Zhao X."/>
            <person name="Nagaraj S."/>
            <person name="Vavikolanu K."/>
            <person name="Aluvathingal J."/>
            <person name="Nadendla S."/>
            <person name="Sichtig H."/>
        </authorList>
    </citation>
    <scope>NUCLEOTIDE SEQUENCE [LARGE SCALE GENOMIC DNA]</scope>
    <source>
        <strain evidence="2 3">FDAARGOS_396</strain>
    </source>
</reference>
<dbReference type="EMBL" id="PDEB01000004">
    <property type="protein sequence ID" value="PEH45096.1"/>
    <property type="molecule type" value="Genomic_DNA"/>
</dbReference>
<gene>
    <name evidence="2" type="ORF">CRM96_08765</name>
</gene>
<accession>A0AB36S816</accession>
<name>A0AB36S816_9ENTE</name>
<evidence type="ECO:0008006" key="4">
    <source>
        <dbReference type="Google" id="ProtNLM"/>
    </source>
</evidence>
<sequence length="200" mass="23193">MLIKENISFWLSIISIFTAVYTAYRNIWISRAQIKVIQTDKAARSYFIKSFDGCYRSYSPPIKPEESYEPNIVSVLLIEVIITNKSSLPISILEFSTKDFCANPFTSYSYTKDFFTITTPQGVTKLGTPDSPLKFIQPEFTLQPYTSERGYIMFWSGREENFITPQKITLETITSRKIFKAKINIPDHIESIKKKCFVWN</sequence>
<protein>
    <recommendedName>
        <fullName evidence="4">DUF4352 domain-containing protein</fullName>
    </recommendedName>
</protein>
<keyword evidence="1" id="KW-0812">Transmembrane</keyword>
<keyword evidence="1" id="KW-0472">Membrane</keyword>
<proteinExistence type="predicted"/>
<feature type="transmembrane region" description="Helical" evidence="1">
    <location>
        <begin position="6"/>
        <end position="24"/>
    </location>
</feature>
<comment type="caution">
    <text evidence="2">The sequence shown here is derived from an EMBL/GenBank/DDBJ whole genome shotgun (WGS) entry which is preliminary data.</text>
</comment>
<dbReference type="RefSeq" id="WP_002342119.1">
    <property type="nucleotide sequence ID" value="NZ_PDEB01000004.1"/>
</dbReference>